<organism evidence="5 6">
    <name type="scientific">Embleya scabrispora</name>
    <dbReference type="NCBI Taxonomy" id="159449"/>
    <lineage>
        <taxon>Bacteria</taxon>
        <taxon>Bacillati</taxon>
        <taxon>Actinomycetota</taxon>
        <taxon>Actinomycetes</taxon>
        <taxon>Kitasatosporales</taxon>
        <taxon>Streptomycetaceae</taxon>
        <taxon>Embleya</taxon>
    </lineage>
</organism>
<dbReference type="GO" id="GO:0017000">
    <property type="term" value="P:antibiotic biosynthetic process"/>
    <property type="evidence" value="ECO:0007669"/>
    <property type="project" value="UniProtKB-ARBA"/>
</dbReference>
<protein>
    <submittedName>
        <fullName evidence="5">SAM-dependent methyltransferase</fullName>
    </submittedName>
</protein>
<dbReference type="SUPFAM" id="SSF53335">
    <property type="entry name" value="S-adenosyl-L-methionine-dependent methyltransferases"/>
    <property type="match status" value="1"/>
</dbReference>
<sequence>MTHPAPHGAHTAPAHEHVEADLTETLDLDAEVLAEHIEAVIASLPPGTDPRHIVDLGCGTGAGTLALLRRFPNSRVTAVDSAPAHLDRLRDRAVADGVDERLRIVRADLDAPAPPDLGHPDLVWASASMHHMSDPDRTLRQVRELLSPGGLFVMIELAAFPRFLPPAAPADSPGLEDRCHAAVDRQHAAMTSHRGADWAPKLTAAGFAIESEHTRTLHVPASRNPAVTRYAHTTFTGLRTRIGRLLTPEDRTALDRLLDPDSPRSLHHREDLALQTRRTTWTARVGRPRAGNPDPSPLPSNAKVPTPGVRPDDIRPQ</sequence>
<dbReference type="AlphaFoldDB" id="A0A1T3NL51"/>
<dbReference type="RefSeq" id="WP_078982163.1">
    <property type="nucleotide sequence ID" value="NZ_MWQN01000004.1"/>
</dbReference>
<dbReference type="GO" id="GO:0032259">
    <property type="term" value="P:methylation"/>
    <property type="evidence" value="ECO:0007669"/>
    <property type="project" value="UniProtKB-KW"/>
</dbReference>
<dbReference type="PANTHER" id="PTHR43861">
    <property type="entry name" value="TRANS-ACONITATE 2-METHYLTRANSFERASE-RELATED"/>
    <property type="match status" value="1"/>
</dbReference>
<dbReference type="PANTHER" id="PTHR43861:SF1">
    <property type="entry name" value="TRANS-ACONITATE 2-METHYLTRANSFERASE"/>
    <property type="match status" value="1"/>
</dbReference>
<reference evidence="5 6" key="1">
    <citation type="submission" date="2017-03" db="EMBL/GenBank/DDBJ databases">
        <title>Draft genome sequence of Streptomyces scabrisporus NF3, endophyte isolated from Amphipterygium adstringens.</title>
        <authorList>
            <person name="Vazquez M."/>
            <person name="Ceapa C.D."/>
            <person name="Rodriguez Luna D."/>
            <person name="Sanchez Esquivel S."/>
        </authorList>
    </citation>
    <scope>NUCLEOTIDE SEQUENCE [LARGE SCALE GENOMIC DNA]</scope>
    <source>
        <strain evidence="5 6">NF3</strain>
    </source>
</reference>
<evidence type="ECO:0000256" key="3">
    <source>
        <dbReference type="SAM" id="MobiDB-lite"/>
    </source>
</evidence>
<dbReference type="Pfam" id="PF13649">
    <property type="entry name" value="Methyltransf_25"/>
    <property type="match status" value="1"/>
</dbReference>
<keyword evidence="2 5" id="KW-0808">Transferase</keyword>
<accession>A0A1T3NL51</accession>
<dbReference type="Gene3D" id="3.40.50.150">
    <property type="entry name" value="Vaccinia Virus protein VP39"/>
    <property type="match status" value="1"/>
</dbReference>
<keyword evidence="6" id="KW-1185">Reference proteome</keyword>
<evidence type="ECO:0000313" key="5">
    <source>
        <dbReference type="EMBL" id="OPC77408.1"/>
    </source>
</evidence>
<dbReference type="GO" id="GO:0008168">
    <property type="term" value="F:methyltransferase activity"/>
    <property type="evidence" value="ECO:0007669"/>
    <property type="project" value="UniProtKB-KW"/>
</dbReference>
<dbReference type="InterPro" id="IPR041698">
    <property type="entry name" value="Methyltransf_25"/>
</dbReference>
<dbReference type="Proteomes" id="UP000190037">
    <property type="component" value="Unassembled WGS sequence"/>
</dbReference>
<evidence type="ECO:0000256" key="2">
    <source>
        <dbReference type="ARBA" id="ARBA00022679"/>
    </source>
</evidence>
<dbReference type="STRING" id="159449.B4N89_43665"/>
<gene>
    <name evidence="5" type="ORF">B4N89_43665</name>
</gene>
<evidence type="ECO:0000259" key="4">
    <source>
        <dbReference type="Pfam" id="PF13649"/>
    </source>
</evidence>
<dbReference type="EMBL" id="MWQN01000004">
    <property type="protein sequence ID" value="OPC77408.1"/>
    <property type="molecule type" value="Genomic_DNA"/>
</dbReference>
<evidence type="ECO:0000256" key="1">
    <source>
        <dbReference type="ARBA" id="ARBA00022603"/>
    </source>
</evidence>
<name>A0A1T3NL51_9ACTN</name>
<evidence type="ECO:0000313" key="6">
    <source>
        <dbReference type="Proteomes" id="UP000190037"/>
    </source>
</evidence>
<feature type="compositionally biased region" description="Basic and acidic residues" evidence="3">
    <location>
        <begin position="256"/>
        <end position="272"/>
    </location>
</feature>
<comment type="caution">
    <text evidence="5">The sequence shown here is derived from an EMBL/GenBank/DDBJ whole genome shotgun (WGS) entry which is preliminary data.</text>
</comment>
<feature type="region of interest" description="Disordered" evidence="3">
    <location>
        <begin position="256"/>
        <end position="317"/>
    </location>
</feature>
<dbReference type="CDD" id="cd02440">
    <property type="entry name" value="AdoMet_MTases"/>
    <property type="match status" value="1"/>
</dbReference>
<proteinExistence type="predicted"/>
<feature type="domain" description="Methyltransferase" evidence="4">
    <location>
        <begin position="53"/>
        <end position="150"/>
    </location>
</feature>
<dbReference type="InterPro" id="IPR029063">
    <property type="entry name" value="SAM-dependent_MTases_sf"/>
</dbReference>
<keyword evidence="1 5" id="KW-0489">Methyltransferase</keyword>
<dbReference type="OrthoDB" id="3382693at2"/>